<keyword evidence="6 8" id="KW-0472">Membrane</keyword>
<evidence type="ECO:0000256" key="3">
    <source>
        <dbReference type="ARBA" id="ARBA00022741"/>
    </source>
</evidence>
<keyword evidence="7 8" id="KW-0675">Receptor</keyword>
<dbReference type="InterPro" id="IPR003593">
    <property type="entry name" value="AAA+_ATPase"/>
</dbReference>
<evidence type="ECO:0000256" key="2">
    <source>
        <dbReference type="ARBA" id="ARBA00022490"/>
    </source>
</evidence>
<keyword evidence="4 8" id="KW-0378">Hydrolase</keyword>
<comment type="subunit">
    <text evidence="8">Part of the signal recognition particle protein translocation system, which is composed of SRP and FtsY.</text>
</comment>
<comment type="catalytic activity">
    <reaction evidence="8">
        <text>GTP + H2O = GDP + phosphate + H(+)</text>
        <dbReference type="Rhea" id="RHEA:19669"/>
        <dbReference type="ChEBI" id="CHEBI:15377"/>
        <dbReference type="ChEBI" id="CHEBI:15378"/>
        <dbReference type="ChEBI" id="CHEBI:37565"/>
        <dbReference type="ChEBI" id="CHEBI:43474"/>
        <dbReference type="ChEBI" id="CHEBI:58189"/>
        <dbReference type="EC" id="3.6.5.4"/>
    </reaction>
</comment>
<reference evidence="10 11" key="1">
    <citation type="journal article" date="2010" name="Appl. Environ. Microbiol.">
        <title>The genome sequence of the crenarchaeon Acidilobus saccharovorans supports a new order, Acidilobales, and suggests an important ecological role in terrestrial acidic hot springs.</title>
        <authorList>
            <person name="Mardanov A.V."/>
            <person name="Svetlitchnyi V.A."/>
            <person name="Beletsky A.V."/>
            <person name="Prokofeva M.I."/>
            <person name="Bonch-Osmolovskaya E.A."/>
            <person name="Ravin N.V."/>
            <person name="Skryabin K.G."/>
        </authorList>
    </citation>
    <scope>NUCLEOTIDE SEQUENCE [LARGE SCALE GENOMIC DNA]</scope>
    <source>
        <strain evidence="11">DSM 16705 / JCM 18335 / VKM B-2471 / 345-15</strain>
    </source>
</reference>
<dbReference type="GO" id="GO:0005047">
    <property type="term" value="F:signal recognition particle binding"/>
    <property type="evidence" value="ECO:0007669"/>
    <property type="project" value="TreeGrafter"/>
</dbReference>
<dbReference type="PANTHER" id="PTHR43134">
    <property type="entry name" value="SIGNAL RECOGNITION PARTICLE RECEPTOR SUBUNIT ALPHA"/>
    <property type="match status" value="1"/>
</dbReference>
<protein>
    <recommendedName>
        <fullName evidence="8">Signal recognition particle receptor FtsY</fullName>
        <shortName evidence="8">SRP receptor</shortName>
        <ecNumber evidence="8">3.6.5.4</ecNumber>
    </recommendedName>
</protein>
<dbReference type="SMART" id="SM00962">
    <property type="entry name" value="SRP54"/>
    <property type="match status" value="1"/>
</dbReference>
<feature type="binding site" evidence="8">
    <location>
        <begin position="197"/>
        <end position="201"/>
    </location>
    <ligand>
        <name>GTP</name>
        <dbReference type="ChEBI" id="CHEBI:37565"/>
    </ligand>
</feature>
<dbReference type="InterPro" id="IPR004390">
    <property type="entry name" value="SR_rcpt_FtsY"/>
</dbReference>
<sequence>MFDKLRSALKGFAASIKEAVEKKELSEKDLETPLEELMINLVEADVAYDVAESIVMELRTKLIGSKVPRGINVEDYVLNSLKSYIATLFSNGIDLVSEAKRKCSSGLPYVITFFGVNGVGKTTTIAKVAYMLKSSGLTPVIAAADTFRAGAQEQLRTHAERLGVAFIGGSYGADPASVAYNAINYAKNRRVCAVLIDTAGRMHVDADLMSELKKIVRVANPDLRVLVVDSLTGNDAVEQAKSFNENVGIDAIILTKLDADLKGGVAISVAATTKKPVIYVGVGQNYSDLRPFSPNYIISAIFGN</sequence>
<dbReference type="InterPro" id="IPR000897">
    <property type="entry name" value="SRP54_GTPase_dom"/>
</dbReference>
<organism evidence="10 11">
    <name type="scientific">Acidilobus saccharovorans (strain DSM 16705 / JCM 18335 / VKM B-2471 / 345-15)</name>
    <dbReference type="NCBI Taxonomy" id="666510"/>
    <lineage>
        <taxon>Archaea</taxon>
        <taxon>Thermoproteota</taxon>
        <taxon>Thermoprotei</taxon>
        <taxon>Acidilobales</taxon>
        <taxon>Acidilobaceae</taxon>
        <taxon>Acidilobus</taxon>
    </lineage>
</organism>
<dbReference type="GO" id="GO:0006614">
    <property type="term" value="P:SRP-dependent cotranslational protein targeting to membrane"/>
    <property type="evidence" value="ECO:0007669"/>
    <property type="project" value="InterPro"/>
</dbReference>
<dbReference type="InterPro" id="IPR036225">
    <property type="entry name" value="SRP/SRP_N"/>
</dbReference>
<dbReference type="NCBIfam" id="TIGR00064">
    <property type="entry name" value="ftsY"/>
    <property type="match status" value="1"/>
</dbReference>
<dbReference type="eggNOG" id="arCOG01227">
    <property type="taxonomic scope" value="Archaea"/>
</dbReference>
<dbReference type="InterPro" id="IPR042101">
    <property type="entry name" value="SRP54_N_sf"/>
</dbReference>
<dbReference type="GO" id="GO:0003924">
    <property type="term" value="F:GTPase activity"/>
    <property type="evidence" value="ECO:0007669"/>
    <property type="project" value="UniProtKB-UniRule"/>
</dbReference>
<dbReference type="HOGENOM" id="CLU_009301_3_4_2"/>
<dbReference type="Gene3D" id="1.20.120.140">
    <property type="entry name" value="Signal recognition particle SRP54, nucleotide-binding domain"/>
    <property type="match status" value="1"/>
</dbReference>
<dbReference type="InterPro" id="IPR027417">
    <property type="entry name" value="P-loop_NTPase"/>
</dbReference>
<evidence type="ECO:0000256" key="7">
    <source>
        <dbReference type="ARBA" id="ARBA00023170"/>
    </source>
</evidence>
<evidence type="ECO:0000256" key="8">
    <source>
        <dbReference type="HAMAP-Rule" id="MF_00920"/>
    </source>
</evidence>
<dbReference type="GO" id="GO:0005886">
    <property type="term" value="C:plasma membrane"/>
    <property type="evidence" value="ECO:0007669"/>
    <property type="project" value="UniProtKB-SubCell"/>
</dbReference>
<keyword evidence="2 8" id="KW-0963">Cytoplasm</keyword>
<dbReference type="RefSeq" id="WP_013267030.1">
    <property type="nucleotide sequence ID" value="NC_014374.1"/>
</dbReference>
<evidence type="ECO:0000256" key="6">
    <source>
        <dbReference type="ARBA" id="ARBA00023136"/>
    </source>
</evidence>
<dbReference type="EMBL" id="CP001742">
    <property type="protein sequence ID" value="ADL19518.1"/>
    <property type="molecule type" value="Genomic_DNA"/>
</dbReference>
<keyword evidence="5 8" id="KW-0342">GTP-binding</keyword>
<dbReference type="SUPFAM" id="SSF47364">
    <property type="entry name" value="Domain of the SRP/SRP receptor G-proteins"/>
    <property type="match status" value="1"/>
</dbReference>
<evidence type="ECO:0000313" key="10">
    <source>
        <dbReference type="EMBL" id="ADL19518.1"/>
    </source>
</evidence>
<dbReference type="InParanoid" id="D9Q2I0"/>
<dbReference type="SUPFAM" id="SSF52540">
    <property type="entry name" value="P-loop containing nucleoside triphosphate hydrolases"/>
    <property type="match status" value="1"/>
</dbReference>
<dbReference type="PROSITE" id="PS00300">
    <property type="entry name" value="SRP54"/>
    <property type="match status" value="1"/>
</dbReference>
<evidence type="ECO:0000256" key="5">
    <source>
        <dbReference type="ARBA" id="ARBA00023134"/>
    </source>
</evidence>
<dbReference type="SMART" id="SM00382">
    <property type="entry name" value="AAA"/>
    <property type="match status" value="1"/>
</dbReference>
<dbReference type="FunFam" id="3.40.50.300:FF:000566">
    <property type="entry name" value="Signal recognition particle receptor subunit alpha"/>
    <property type="match status" value="1"/>
</dbReference>
<dbReference type="GeneID" id="9499362"/>
<dbReference type="EC" id="3.6.5.4" evidence="8"/>
<evidence type="ECO:0000259" key="9">
    <source>
        <dbReference type="PROSITE" id="PS00300"/>
    </source>
</evidence>
<dbReference type="PANTHER" id="PTHR43134:SF1">
    <property type="entry name" value="SIGNAL RECOGNITION PARTICLE RECEPTOR SUBUNIT ALPHA"/>
    <property type="match status" value="1"/>
</dbReference>
<feature type="binding site" evidence="8">
    <location>
        <begin position="115"/>
        <end position="122"/>
    </location>
    <ligand>
        <name>GTP</name>
        <dbReference type="ChEBI" id="CHEBI:37565"/>
    </ligand>
</feature>
<comment type="similarity">
    <text evidence="8">Belongs to the GTP-binding SRP family. FtsY subfamily.</text>
</comment>
<feature type="domain" description="SRP54-type proteins GTP-binding" evidence="9">
    <location>
        <begin position="276"/>
        <end position="289"/>
    </location>
</feature>
<dbReference type="Pfam" id="PF02881">
    <property type="entry name" value="SRP54_N"/>
    <property type="match status" value="1"/>
</dbReference>
<proteinExistence type="inferred from homology"/>
<comment type="subcellular location">
    <subcellularLocation>
        <location evidence="8">Cell membrane</location>
        <topology evidence="8">Peripheral membrane protein</topology>
        <orientation evidence="8">Cytoplasmic side</orientation>
    </subcellularLocation>
    <subcellularLocation>
        <location evidence="8">Cytoplasm</location>
    </subcellularLocation>
</comment>
<dbReference type="FunCoup" id="D9Q2I0">
    <property type="interactions" value="87"/>
</dbReference>
<comment type="function">
    <text evidence="8">Involved in targeting and insertion of nascent membrane proteins into the cytoplasmic membrane. Acts as a receptor for the complex formed by the signal recognition particle (SRP) and the ribosome-nascent chain (RNC).</text>
</comment>
<keyword evidence="3 8" id="KW-0547">Nucleotide-binding</keyword>
<gene>
    <name evidence="8" type="primary">ftsY</name>
    <name evidence="10" type="ordered locus">ASAC_1113</name>
</gene>
<dbReference type="SMART" id="SM00963">
    <property type="entry name" value="SRP54_N"/>
    <property type="match status" value="1"/>
</dbReference>
<feature type="binding site" evidence="8">
    <location>
        <begin position="255"/>
        <end position="258"/>
    </location>
    <ligand>
        <name>GTP</name>
        <dbReference type="ChEBI" id="CHEBI:37565"/>
    </ligand>
</feature>
<dbReference type="Gene3D" id="3.40.50.300">
    <property type="entry name" value="P-loop containing nucleotide triphosphate hydrolases"/>
    <property type="match status" value="1"/>
</dbReference>
<evidence type="ECO:0000256" key="1">
    <source>
        <dbReference type="ARBA" id="ARBA00022475"/>
    </source>
</evidence>
<dbReference type="InterPro" id="IPR013822">
    <property type="entry name" value="Signal_recog_particl_SRP54_hlx"/>
</dbReference>
<evidence type="ECO:0000313" key="11">
    <source>
        <dbReference type="Proteomes" id="UP000000346"/>
    </source>
</evidence>
<dbReference type="GO" id="GO:0005525">
    <property type="term" value="F:GTP binding"/>
    <property type="evidence" value="ECO:0007669"/>
    <property type="project" value="UniProtKB-UniRule"/>
</dbReference>
<dbReference type="Pfam" id="PF00448">
    <property type="entry name" value="SRP54"/>
    <property type="match status" value="1"/>
</dbReference>
<name>D9Q2I0_ACIS3</name>
<accession>D9Q2I0</accession>
<dbReference type="Proteomes" id="UP000000346">
    <property type="component" value="Chromosome"/>
</dbReference>
<dbReference type="STRING" id="666510.ASAC_1113"/>
<evidence type="ECO:0000256" key="4">
    <source>
        <dbReference type="ARBA" id="ARBA00022801"/>
    </source>
</evidence>
<dbReference type="OrthoDB" id="372188at2157"/>
<dbReference type="KEGG" id="asc:ASAC_1113"/>
<dbReference type="GO" id="GO:0005737">
    <property type="term" value="C:cytoplasm"/>
    <property type="evidence" value="ECO:0007669"/>
    <property type="project" value="UniProtKB-SubCell"/>
</dbReference>
<dbReference type="AlphaFoldDB" id="D9Q2I0"/>
<keyword evidence="1 8" id="KW-1003">Cell membrane</keyword>
<keyword evidence="11" id="KW-1185">Reference proteome</keyword>
<dbReference type="HAMAP" id="MF_00920">
    <property type="entry name" value="FtsY"/>
    <property type="match status" value="1"/>
</dbReference>